<evidence type="ECO:0000313" key="3">
    <source>
        <dbReference type="EMBL" id="PPQ69580.1"/>
    </source>
</evidence>
<dbReference type="Proteomes" id="UP000284842">
    <property type="component" value="Unassembled WGS sequence"/>
</dbReference>
<evidence type="ECO:0000259" key="2">
    <source>
        <dbReference type="Pfam" id="PF25459"/>
    </source>
</evidence>
<evidence type="ECO:0000313" key="4">
    <source>
        <dbReference type="Proteomes" id="UP000284842"/>
    </source>
</evidence>
<dbReference type="EMBL" id="NHTK01005981">
    <property type="protein sequence ID" value="PPQ69580.1"/>
    <property type="molecule type" value="Genomic_DNA"/>
</dbReference>
<feature type="region of interest" description="Disordered" evidence="1">
    <location>
        <begin position="209"/>
        <end position="298"/>
    </location>
</feature>
<dbReference type="STRING" id="181874.A0A409VTH0"/>
<dbReference type="OrthoDB" id="3357271at2759"/>
<feature type="compositionally biased region" description="Polar residues" evidence="1">
    <location>
        <begin position="235"/>
        <end position="266"/>
    </location>
</feature>
<feature type="non-terminal residue" evidence="3">
    <location>
        <position position="1"/>
    </location>
</feature>
<evidence type="ECO:0000256" key="1">
    <source>
        <dbReference type="SAM" id="MobiDB-lite"/>
    </source>
</evidence>
<proteinExistence type="predicted"/>
<comment type="caution">
    <text evidence="3">The sequence shown here is derived from an EMBL/GenBank/DDBJ whole genome shotgun (WGS) entry which is preliminary data.</text>
</comment>
<feature type="compositionally biased region" description="Pro residues" evidence="1">
    <location>
        <begin position="40"/>
        <end position="50"/>
    </location>
</feature>
<reference evidence="3 4" key="1">
    <citation type="journal article" date="2018" name="Evol. Lett.">
        <title>Horizontal gene cluster transfer increased hallucinogenic mushroom diversity.</title>
        <authorList>
            <person name="Reynolds H.T."/>
            <person name="Vijayakumar V."/>
            <person name="Gluck-Thaler E."/>
            <person name="Korotkin H.B."/>
            <person name="Matheny P.B."/>
            <person name="Slot J.C."/>
        </authorList>
    </citation>
    <scope>NUCLEOTIDE SEQUENCE [LARGE SCALE GENOMIC DNA]</scope>
    <source>
        <strain evidence="3 4">2629</strain>
    </source>
</reference>
<dbReference type="InParanoid" id="A0A409VTH0"/>
<name>A0A409VTH0_9AGAR</name>
<dbReference type="Pfam" id="PF25459">
    <property type="entry name" value="AIM3_BBC1_C"/>
    <property type="match status" value="1"/>
</dbReference>
<feature type="compositionally biased region" description="Low complexity" evidence="1">
    <location>
        <begin position="71"/>
        <end position="106"/>
    </location>
</feature>
<sequence>AELKAKASKTTSSGVEKFQNVRDRNTSVPLKNTNWDPYSGTPPPPPPPPRHLVNHNTKPTLNAALPPPPSRTSSPASPSLSRGPSAASAPPIPSRSSSAAAAVAGKSPPPPPPSRGNKPAAFAPTLPTRSPSTLSTASAAPVSQELGPPPPIKRDTRPKFSSYNSVDATSHLDGETKIDWTNLSAEDKAVFFSWLDEFFANFSPPVNATETKSTGGPVIHDPSSAPPPIRHSTKPELSTYPSRLPGNSNSSVPFALPTRTNPTSRNVIREDYASQASNINSDNDPQLTPSYPPPSKHGSAAHDVAHYFLPSTHWDTVWFESGGGSILPSCLKAEDGYNRTCSWMYVGSKKTAWVGIYFPDLSIFWGTVEYTTPVTVQDLNNPNKVKRSARFLPPPEPLGRAELVEAHETYGETIALFAESFVGTGQYCARGECWDLANEALKYFAQYDYVPKPVPSTNRTHGHLIYYGRASNKGASMEGRWRGGDDRIRRGDIIEWRLAKVGMKGAMAGGHCILGAPDHTAVIVEGAVPSPSNGAEIEDGMPLKPCEMGTIVVVEQSVGSPPVRREYALDLMEEGEVWIYRPISMNVYIGIDKVVHMPPEEGILGRNLEEL</sequence>
<feature type="compositionally biased region" description="Low complexity" evidence="1">
    <location>
        <begin position="115"/>
        <end position="141"/>
    </location>
</feature>
<organism evidence="3 4">
    <name type="scientific">Panaeolus cyanescens</name>
    <dbReference type="NCBI Taxonomy" id="181874"/>
    <lineage>
        <taxon>Eukaryota</taxon>
        <taxon>Fungi</taxon>
        <taxon>Dikarya</taxon>
        <taxon>Basidiomycota</taxon>
        <taxon>Agaricomycotina</taxon>
        <taxon>Agaricomycetes</taxon>
        <taxon>Agaricomycetidae</taxon>
        <taxon>Agaricales</taxon>
        <taxon>Agaricineae</taxon>
        <taxon>Galeropsidaceae</taxon>
        <taxon>Panaeolus</taxon>
    </lineage>
</organism>
<feature type="compositionally biased region" description="Polar residues" evidence="1">
    <location>
        <begin position="26"/>
        <end position="36"/>
    </location>
</feature>
<protein>
    <recommendedName>
        <fullName evidence="2">BBC1/AIM3 cysteine proteinase-fold domain-containing protein</fullName>
    </recommendedName>
</protein>
<dbReference type="InterPro" id="IPR057402">
    <property type="entry name" value="AIM3_BBC1_C"/>
</dbReference>
<feature type="region of interest" description="Disordered" evidence="1">
    <location>
        <begin position="1"/>
        <end position="167"/>
    </location>
</feature>
<feature type="domain" description="BBC1/AIM3 cysteine proteinase-fold" evidence="2">
    <location>
        <begin position="390"/>
        <end position="591"/>
    </location>
</feature>
<dbReference type="AlphaFoldDB" id="A0A409VTH0"/>
<feature type="compositionally biased region" description="Polar residues" evidence="1">
    <location>
        <begin position="274"/>
        <end position="289"/>
    </location>
</feature>
<keyword evidence="4" id="KW-1185">Reference proteome</keyword>
<accession>A0A409VTH0</accession>
<gene>
    <name evidence="3" type="ORF">CVT24_001380</name>
</gene>